<comment type="caution">
    <text evidence="2">The sequence shown here is derived from an EMBL/GenBank/DDBJ whole genome shotgun (WGS) entry which is preliminary data.</text>
</comment>
<dbReference type="Gene3D" id="3.40.190.150">
    <property type="entry name" value="Bordetella uptake gene, domain 1"/>
    <property type="match status" value="1"/>
</dbReference>
<dbReference type="InterPro" id="IPR042100">
    <property type="entry name" value="Bug_dom1"/>
</dbReference>
<comment type="similarity">
    <text evidence="1">Belongs to the UPF0065 (bug) family.</text>
</comment>
<evidence type="ECO:0000256" key="1">
    <source>
        <dbReference type="ARBA" id="ARBA00006987"/>
    </source>
</evidence>
<organism evidence="2 3">
    <name type="scientific">Belnapia arida</name>
    <dbReference type="NCBI Taxonomy" id="2804533"/>
    <lineage>
        <taxon>Bacteria</taxon>
        <taxon>Pseudomonadati</taxon>
        <taxon>Pseudomonadota</taxon>
        <taxon>Alphaproteobacteria</taxon>
        <taxon>Acetobacterales</taxon>
        <taxon>Roseomonadaceae</taxon>
        <taxon>Belnapia</taxon>
    </lineage>
</organism>
<name>A0ABS1UA67_9PROT</name>
<reference evidence="2 3" key="1">
    <citation type="submission" date="2021-01" db="EMBL/GenBank/DDBJ databases">
        <title>Belnapia mucosa sp. nov. and Belnapia arida sp. nov., isolated from the Tabernas Desert (Almeria, Spain).</title>
        <authorList>
            <person name="Molina-Menor E."/>
            <person name="Vidal-Verdu A."/>
            <person name="Calonge A."/>
            <person name="Satari L."/>
            <person name="Pereto J."/>
            <person name="Porcar M."/>
        </authorList>
    </citation>
    <scope>NUCLEOTIDE SEQUENCE [LARGE SCALE GENOMIC DNA]</scope>
    <source>
        <strain evidence="2 3">T18</strain>
    </source>
</reference>
<dbReference type="Pfam" id="PF03401">
    <property type="entry name" value="TctC"/>
    <property type="match status" value="1"/>
</dbReference>
<sequence>MAEDMSQRLGQLVVVDPRPGSAGVVAAAALLNAPADGYTIALLGTPPVATLPHLQRNLPYRVEQLQPVTNVIQGAFYLTVTADTPATNIRDLATITRRSPSPTLFVVVGIGSSPHLLMSVFARHSGANVEPVVYRSESLGAADMISGRVSMLMGTLVPVLDFAREGKLRILATTAPQRLGILPEVPTVAEAGFPEIEMVYWNGIFVSSQVPRHLVEQLNTALVTSMRSPAVIAAAAKVPELQLAPSTPEAFSAVVRRDRERLGGIIREYGITIE</sequence>
<protein>
    <submittedName>
        <fullName evidence="2">Tripartite tricarboxylate transporter substrate binding protein</fullName>
    </submittedName>
</protein>
<dbReference type="EMBL" id="JAETWB010000030">
    <property type="protein sequence ID" value="MBL6081573.1"/>
    <property type="molecule type" value="Genomic_DNA"/>
</dbReference>
<dbReference type="Gene3D" id="3.40.190.10">
    <property type="entry name" value="Periplasmic binding protein-like II"/>
    <property type="match status" value="1"/>
</dbReference>
<keyword evidence="3" id="KW-1185">Reference proteome</keyword>
<dbReference type="PANTHER" id="PTHR42928:SF5">
    <property type="entry name" value="BLR1237 PROTEIN"/>
    <property type="match status" value="1"/>
</dbReference>
<dbReference type="InterPro" id="IPR005064">
    <property type="entry name" value="BUG"/>
</dbReference>
<evidence type="ECO:0000313" key="2">
    <source>
        <dbReference type="EMBL" id="MBL6081573.1"/>
    </source>
</evidence>
<proteinExistence type="inferred from homology"/>
<accession>A0ABS1UA67</accession>
<dbReference type="SUPFAM" id="SSF53850">
    <property type="entry name" value="Periplasmic binding protein-like II"/>
    <property type="match status" value="1"/>
</dbReference>
<dbReference type="CDD" id="cd07012">
    <property type="entry name" value="PBP2_Bug_TTT"/>
    <property type="match status" value="1"/>
</dbReference>
<dbReference type="Proteomes" id="UP000660885">
    <property type="component" value="Unassembled WGS sequence"/>
</dbReference>
<gene>
    <name evidence="2" type="ORF">JMJ56_26640</name>
</gene>
<dbReference type="PANTHER" id="PTHR42928">
    <property type="entry name" value="TRICARBOXYLATE-BINDING PROTEIN"/>
    <property type="match status" value="1"/>
</dbReference>
<evidence type="ECO:0000313" key="3">
    <source>
        <dbReference type="Proteomes" id="UP000660885"/>
    </source>
</evidence>
<dbReference type="RefSeq" id="WP_202834786.1">
    <property type="nucleotide sequence ID" value="NZ_JAETWB010000030.1"/>
</dbReference>